<proteinExistence type="predicted"/>
<sequence>LKDKKDDKYTKILAALSEAANKIKSAAMAIHLCFNN</sequence>
<dbReference type="EMBL" id="JACHFB010000013">
    <property type="protein sequence ID" value="MBB6213831.1"/>
    <property type="molecule type" value="Genomic_DNA"/>
</dbReference>
<evidence type="ECO:0000313" key="1">
    <source>
        <dbReference type="EMBL" id="MBB6213826.1"/>
    </source>
</evidence>
<evidence type="ECO:0000313" key="2">
    <source>
        <dbReference type="EMBL" id="MBB6213831.1"/>
    </source>
</evidence>
<protein>
    <submittedName>
        <fullName evidence="1">Uncharacterized protein</fullName>
    </submittedName>
</protein>
<organism evidence="1 3">
    <name type="scientific">Borreliella californiensis</name>
    <dbReference type="NCBI Taxonomy" id="373543"/>
    <lineage>
        <taxon>Bacteria</taxon>
        <taxon>Pseudomonadati</taxon>
        <taxon>Spirochaetota</taxon>
        <taxon>Spirochaetia</taxon>
        <taxon>Spirochaetales</taxon>
        <taxon>Borreliaceae</taxon>
        <taxon>Borreliella</taxon>
    </lineage>
</organism>
<dbReference type="Proteomes" id="UP000536100">
    <property type="component" value="Unassembled WGS sequence"/>
</dbReference>
<dbReference type="AlphaFoldDB" id="A0A7X0DQ39"/>
<gene>
    <name evidence="1" type="ORF">HNP67_001321</name>
    <name evidence="2" type="ORF">HNP67_001326</name>
</gene>
<reference evidence="1 3" key="1">
    <citation type="submission" date="2020-08" db="EMBL/GenBank/DDBJ databases">
        <title>Genomic Encyclopedia of Type Strains, Phase IV (KMG-IV): sequencing the most valuable type-strain genomes for metagenomic binning, comparative biology and taxonomic classification.</title>
        <authorList>
            <person name="Goeker M."/>
        </authorList>
    </citation>
    <scope>NUCLEOTIDE SEQUENCE [LARGE SCALE GENOMIC DNA]</scope>
    <source>
        <strain evidence="1 3">DSM 17989</strain>
    </source>
</reference>
<evidence type="ECO:0000313" key="3">
    <source>
        <dbReference type="Proteomes" id="UP000536100"/>
    </source>
</evidence>
<dbReference type="EMBL" id="JACHFB010000013">
    <property type="protein sequence ID" value="MBB6213826.1"/>
    <property type="molecule type" value="Genomic_DNA"/>
</dbReference>
<comment type="caution">
    <text evidence="1">The sequence shown here is derived from an EMBL/GenBank/DDBJ whole genome shotgun (WGS) entry which is preliminary data.</text>
</comment>
<name>A0A7X0DQ39_9SPIR</name>
<feature type="non-terminal residue" evidence="1">
    <location>
        <position position="1"/>
    </location>
</feature>
<accession>A0A7X0DQ39</accession>